<proteinExistence type="inferred from homology"/>
<dbReference type="OrthoDB" id="9801773at2"/>
<dbReference type="EMBL" id="PYGD01000007">
    <property type="protein sequence ID" value="PSK90694.1"/>
    <property type="molecule type" value="Genomic_DNA"/>
</dbReference>
<name>A0A2P8D0E9_9BACT</name>
<dbReference type="AlphaFoldDB" id="A0A2P8D0E9"/>
<evidence type="ECO:0000259" key="3">
    <source>
        <dbReference type="Pfam" id="PF08338"/>
    </source>
</evidence>
<comment type="caution">
    <text evidence="4">The sequence shown here is derived from an EMBL/GenBank/DDBJ whole genome shotgun (WGS) entry which is preliminary data.</text>
</comment>
<dbReference type="InterPro" id="IPR036291">
    <property type="entry name" value="NAD(P)-bd_dom_sf"/>
</dbReference>
<dbReference type="Pfam" id="PF08338">
    <property type="entry name" value="DUF1731"/>
    <property type="match status" value="1"/>
</dbReference>
<protein>
    <recommendedName>
        <fullName evidence="6">TIGR01777 family protein</fullName>
    </recommendedName>
</protein>
<dbReference type="InterPro" id="IPR010099">
    <property type="entry name" value="SDR39U1"/>
</dbReference>
<dbReference type="PANTHER" id="PTHR11092:SF0">
    <property type="entry name" value="EPIMERASE FAMILY PROTEIN SDR39U1"/>
    <property type="match status" value="1"/>
</dbReference>
<dbReference type="InterPro" id="IPR013549">
    <property type="entry name" value="DUF1731"/>
</dbReference>
<evidence type="ECO:0000256" key="1">
    <source>
        <dbReference type="ARBA" id="ARBA00009353"/>
    </source>
</evidence>
<reference evidence="4 5" key="1">
    <citation type="submission" date="2018-03" db="EMBL/GenBank/DDBJ databases">
        <title>Genomic Encyclopedia of Type Strains, Phase III (KMG-III): the genomes of soil and plant-associated and newly described type strains.</title>
        <authorList>
            <person name="Whitman W."/>
        </authorList>
    </citation>
    <scope>NUCLEOTIDE SEQUENCE [LARGE SCALE GENOMIC DNA]</scope>
    <source>
        <strain evidence="4 5">CGMCC 1.12700</strain>
    </source>
</reference>
<feature type="domain" description="NAD-dependent epimerase/dehydratase" evidence="2">
    <location>
        <begin position="4"/>
        <end position="231"/>
    </location>
</feature>
<dbReference type="PANTHER" id="PTHR11092">
    <property type="entry name" value="SUGAR NUCLEOTIDE EPIMERASE RELATED"/>
    <property type="match status" value="1"/>
</dbReference>
<feature type="domain" description="DUF1731" evidence="3">
    <location>
        <begin position="260"/>
        <end position="306"/>
    </location>
</feature>
<gene>
    <name evidence="4" type="ORF">B0I18_107104</name>
</gene>
<dbReference type="RefSeq" id="WP_106523974.1">
    <property type="nucleotide sequence ID" value="NZ_PYGD01000007.1"/>
</dbReference>
<dbReference type="SUPFAM" id="SSF51735">
    <property type="entry name" value="NAD(P)-binding Rossmann-fold domains"/>
    <property type="match status" value="1"/>
</dbReference>
<accession>A0A2P8D0E9</accession>
<dbReference type="Gene3D" id="3.40.50.720">
    <property type="entry name" value="NAD(P)-binding Rossmann-like Domain"/>
    <property type="match status" value="1"/>
</dbReference>
<dbReference type="Proteomes" id="UP000240572">
    <property type="component" value="Unassembled WGS sequence"/>
</dbReference>
<evidence type="ECO:0008006" key="6">
    <source>
        <dbReference type="Google" id="ProtNLM"/>
    </source>
</evidence>
<dbReference type="NCBIfam" id="TIGR01777">
    <property type="entry name" value="yfcH"/>
    <property type="match status" value="1"/>
</dbReference>
<evidence type="ECO:0000313" key="5">
    <source>
        <dbReference type="Proteomes" id="UP000240572"/>
    </source>
</evidence>
<comment type="similarity">
    <text evidence="1">Belongs to the NAD(P)-dependent epimerase/dehydratase family. SDR39U1 subfamily.</text>
</comment>
<keyword evidence="5" id="KW-1185">Reference proteome</keyword>
<sequence>MQKILIAGGSGMVGARLNELLVQQGYETIILGRRLPEKQPKDTKTTYATWDVNRGTIDRDAIARADYIVNLAGAGVAEKRWTADRRREIIDSRVKSSALLVKALQETDNQVKAVVSASAAGYYGADRSIPPETGFREGDPPAGDFLGETCRLWENSISPVTELNKRLVIVRIGIVLSGTGGALAEFRKPLKFGLATILGSGRQIVSWVHIDDLCRLILYAIEQEELSGVYNAVAPAPVSNKTLTLQLARNRGGFYIPVRVPAFALKIAMGAMSAEVLKSATLSADKTLSTGFSFKYPDIDSALKQLLGR</sequence>
<dbReference type="Pfam" id="PF01370">
    <property type="entry name" value="Epimerase"/>
    <property type="match status" value="1"/>
</dbReference>
<dbReference type="InterPro" id="IPR001509">
    <property type="entry name" value="Epimerase_deHydtase"/>
</dbReference>
<evidence type="ECO:0000259" key="2">
    <source>
        <dbReference type="Pfam" id="PF01370"/>
    </source>
</evidence>
<evidence type="ECO:0000313" key="4">
    <source>
        <dbReference type="EMBL" id="PSK90694.1"/>
    </source>
</evidence>
<organism evidence="4 5">
    <name type="scientific">Taibaiella chishuiensis</name>
    <dbReference type="NCBI Taxonomy" id="1434707"/>
    <lineage>
        <taxon>Bacteria</taxon>
        <taxon>Pseudomonadati</taxon>
        <taxon>Bacteroidota</taxon>
        <taxon>Chitinophagia</taxon>
        <taxon>Chitinophagales</taxon>
        <taxon>Chitinophagaceae</taxon>
        <taxon>Taibaiella</taxon>
    </lineage>
</organism>